<dbReference type="PANTHER" id="PTHR23423">
    <property type="entry name" value="ORGANIC SOLUTE TRANSPORTER-RELATED"/>
    <property type="match status" value="1"/>
</dbReference>
<dbReference type="EMBL" id="JPOX01000005">
    <property type="protein sequence ID" value="KFX51433.1"/>
    <property type="molecule type" value="Genomic_DNA"/>
</dbReference>
<protein>
    <submittedName>
        <fullName evidence="7">Transmembrane protein</fullName>
    </submittedName>
</protein>
<evidence type="ECO:0000256" key="6">
    <source>
        <dbReference type="SAM" id="Phobius"/>
    </source>
</evidence>
<feature type="region of interest" description="Disordered" evidence="5">
    <location>
        <begin position="288"/>
        <end position="440"/>
    </location>
</feature>
<evidence type="ECO:0000313" key="7">
    <source>
        <dbReference type="EMBL" id="KFX51433.1"/>
    </source>
</evidence>
<comment type="caution">
    <text evidence="7">The sequence shown here is derived from an EMBL/GenBank/DDBJ whole genome shotgun (WGS) entry which is preliminary data.</text>
</comment>
<feature type="compositionally biased region" description="Low complexity" evidence="5">
    <location>
        <begin position="769"/>
        <end position="796"/>
    </location>
</feature>
<feature type="compositionally biased region" description="Basic and acidic residues" evidence="5">
    <location>
        <begin position="360"/>
        <end position="384"/>
    </location>
</feature>
<feature type="region of interest" description="Disordered" evidence="5">
    <location>
        <begin position="717"/>
        <end position="796"/>
    </location>
</feature>
<comment type="subcellular location">
    <subcellularLocation>
        <location evidence="1">Membrane</location>
        <topology evidence="1">Multi-pass membrane protein</topology>
    </subcellularLocation>
</comment>
<sequence>MKATDTYQEGYIGASSGYLWTGIIYNVSVSVSLYSLALFWICMHDDMKPFRPVPKFLCVKLIIFASYWQGFFLSILQWLDAIPNGVAGYTPDNLAAAIQDTLICLEMPAFAIAHWYAFSWHDYADNRVSSARMPVKYALRDAFGIRDLIEDTKQTFQGNDYEYRLFDSGDNIIAHEESSSRVKRVMEGMRYERGGKGKYWIPKPGETNSRTPLLSGRIAPGQRSLSDGPKRNSTIDKYRSYGELEETTIDEDDERLFNNARALEFGDWNYPVITANIIPRDQVLPRTVSYQSQTSDHGHVVRKARKHRNSHVSESNRESRPTSSKTRRPPRPSDPPRQSSASTSNSRRSQLVDLAVENTEAEHREQDQTRRETRSDWPNRDVVHLQRPTGEPVGVVHPRLTDGTVSPASPAKFVVGKEDDDTNDEDANERTPLNPDYSDLGEDPNIWGSSEEEPICASAFEQAVLMFRAWVTSCVSCLWPQADQESQRPQPRQQIGVEREMEICQSQPHLVPPMKLVFYGDLPSPGGHDQSRSSAALLPPWVQETRNLASRASQRASVLLTRKKTLSRPVIGAPTDFRRVEPIARRRSFRPLELSIYLPGNRLSNLPEFSHFDLDTPGQLSPPAKALMSPFDSSSHLRRDSGPFQLSRKPVGSAPSRRSSLATVDLQLQLAQNQRQRRQSMDAILTSPLIPHFSMVNIADRHASSLPSQNNQLATDNANIEDRPSSARDSAVPTTSYTTGKRQPGQAQSLTPTPASRNPTLAIIHHSAKSSSSTFQSHSRMRTTSNSTSSSRTPSLSSAITAATTIFPSDKEIEAPYTTTLPMIPASVKNSVVMEEPHVVDEQHALSARGEGYEFDRRFPLSPVGVAF</sequence>
<keyword evidence="3 6" id="KW-1133">Transmembrane helix</keyword>
<reference evidence="7" key="1">
    <citation type="journal article" date="2014" name="PLoS Genet.">
        <title>Signature Gene Expression Reveals Novel Clues to the Molecular Mechanisms of Dimorphic Transition in Penicillium marneffei.</title>
        <authorList>
            <person name="Yang E."/>
            <person name="Wang G."/>
            <person name="Cai J."/>
            <person name="Woo P.C."/>
            <person name="Lau S.K."/>
            <person name="Yuen K.-Y."/>
            <person name="Chow W.-N."/>
            <person name="Lin X."/>
        </authorList>
    </citation>
    <scope>NUCLEOTIDE SEQUENCE [LARGE SCALE GENOMIC DNA]</scope>
    <source>
        <strain evidence="7">PM1</strain>
    </source>
</reference>
<feature type="compositionally biased region" description="Polar residues" evidence="5">
    <location>
        <begin position="732"/>
        <end position="759"/>
    </location>
</feature>
<feature type="transmembrane region" description="Helical" evidence="6">
    <location>
        <begin position="23"/>
        <end position="44"/>
    </location>
</feature>
<dbReference type="GO" id="GO:0016020">
    <property type="term" value="C:membrane"/>
    <property type="evidence" value="ECO:0007669"/>
    <property type="project" value="UniProtKB-SubCell"/>
</dbReference>
<evidence type="ECO:0000256" key="5">
    <source>
        <dbReference type="SAM" id="MobiDB-lite"/>
    </source>
</evidence>
<dbReference type="InterPro" id="IPR005178">
    <property type="entry name" value="Ostalpha/TMEM184C"/>
</dbReference>
<evidence type="ECO:0000256" key="4">
    <source>
        <dbReference type="ARBA" id="ARBA00023136"/>
    </source>
</evidence>
<feature type="compositionally biased region" description="Acidic residues" evidence="5">
    <location>
        <begin position="418"/>
        <end position="427"/>
    </location>
</feature>
<dbReference type="AlphaFoldDB" id="A0A093Y1P6"/>
<gene>
    <name evidence="7" type="ORF">GQ26_0052300</name>
</gene>
<feature type="transmembrane region" description="Helical" evidence="6">
    <location>
        <begin position="56"/>
        <end position="79"/>
    </location>
</feature>
<evidence type="ECO:0000256" key="2">
    <source>
        <dbReference type="ARBA" id="ARBA00022692"/>
    </source>
</evidence>
<proteinExistence type="predicted"/>
<dbReference type="Pfam" id="PF03619">
    <property type="entry name" value="Solute_trans_a"/>
    <property type="match status" value="1"/>
</dbReference>
<organism evidence="7">
    <name type="scientific">Talaromyces marneffei PM1</name>
    <dbReference type="NCBI Taxonomy" id="1077442"/>
    <lineage>
        <taxon>Eukaryota</taxon>
        <taxon>Fungi</taxon>
        <taxon>Dikarya</taxon>
        <taxon>Ascomycota</taxon>
        <taxon>Pezizomycotina</taxon>
        <taxon>Eurotiomycetes</taxon>
        <taxon>Eurotiomycetidae</taxon>
        <taxon>Eurotiales</taxon>
        <taxon>Trichocomaceae</taxon>
        <taxon>Talaromyces</taxon>
        <taxon>Talaromyces sect. Talaromyces</taxon>
    </lineage>
</organism>
<keyword evidence="4 6" id="KW-0472">Membrane</keyword>
<name>A0A093Y1P6_TALMA</name>
<dbReference type="HOGENOM" id="CLU_330430_0_0_1"/>
<keyword evidence="2 6" id="KW-0812">Transmembrane</keyword>
<feature type="compositionally biased region" description="Basic residues" evidence="5">
    <location>
        <begin position="300"/>
        <end position="310"/>
    </location>
</feature>
<accession>A0A093Y1P6</accession>
<feature type="region of interest" description="Disordered" evidence="5">
    <location>
        <begin position="614"/>
        <end position="660"/>
    </location>
</feature>
<dbReference type="SMART" id="SM01417">
    <property type="entry name" value="Solute_trans_a"/>
    <property type="match status" value="1"/>
</dbReference>
<feature type="compositionally biased region" description="Low complexity" evidence="5">
    <location>
        <begin position="336"/>
        <end position="349"/>
    </location>
</feature>
<evidence type="ECO:0000256" key="3">
    <source>
        <dbReference type="ARBA" id="ARBA00022989"/>
    </source>
</evidence>
<evidence type="ECO:0000256" key="1">
    <source>
        <dbReference type="ARBA" id="ARBA00004141"/>
    </source>
</evidence>